<dbReference type="RefSeq" id="WP_200271056.1">
    <property type="nucleotide sequence ID" value="NZ_JAENIJ010000018.1"/>
</dbReference>
<dbReference type="EMBL" id="JAENIJ010000018">
    <property type="protein sequence ID" value="MBK1883183.1"/>
    <property type="molecule type" value="Genomic_DNA"/>
</dbReference>
<gene>
    <name evidence="1" type="ORF">JIN85_12210</name>
</gene>
<dbReference type="Proteomes" id="UP000603141">
    <property type="component" value="Unassembled WGS sequence"/>
</dbReference>
<organism evidence="1 2">
    <name type="scientific">Luteolibacter pohnpeiensis</name>
    <dbReference type="NCBI Taxonomy" id="454153"/>
    <lineage>
        <taxon>Bacteria</taxon>
        <taxon>Pseudomonadati</taxon>
        <taxon>Verrucomicrobiota</taxon>
        <taxon>Verrucomicrobiia</taxon>
        <taxon>Verrucomicrobiales</taxon>
        <taxon>Verrucomicrobiaceae</taxon>
        <taxon>Luteolibacter</taxon>
    </lineage>
</organism>
<dbReference type="AlphaFoldDB" id="A0A934S7B9"/>
<protein>
    <submittedName>
        <fullName evidence="1">Uncharacterized protein</fullName>
    </submittedName>
</protein>
<name>A0A934S7B9_9BACT</name>
<evidence type="ECO:0000313" key="1">
    <source>
        <dbReference type="EMBL" id="MBK1883183.1"/>
    </source>
</evidence>
<evidence type="ECO:0000313" key="2">
    <source>
        <dbReference type="Proteomes" id="UP000603141"/>
    </source>
</evidence>
<accession>A0A934S7B9</accession>
<proteinExistence type="predicted"/>
<reference evidence="1" key="1">
    <citation type="submission" date="2021-01" db="EMBL/GenBank/DDBJ databases">
        <title>Modified the classification status of verrucomicrobia.</title>
        <authorList>
            <person name="Feng X."/>
        </authorList>
    </citation>
    <scope>NUCLEOTIDE SEQUENCE</scope>
    <source>
        <strain evidence="1">KCTC 22041</strain>
    </source>
</reference>
<keyword evidence="2" id="KW-1185">Reference proteome</keyword>
<comment type="caution">
    <text evidence="1">The sequence shown here is derived from an EMBL/GenBank/DDBJ whole genome shotgun (WGS) entry which is preliminary data.</text>
</comment>
<sequence>MKQGFGHYWRVLMSIVLIVSGVAFGLSSSWAAEPAGLNRYVLEALKTMPSGKGYDASQTAVDRLASHVTIQDGVIQEDLKGTKATFCSGATYVVFLRTIEMLRKGGNVTLSTDALQRLADLGVKDGELVFGRWNANGPGTAKLFQELKCGRNFTDYTQAQPGDFMKIWWTDEIGGKERGHSVVFLGQDQTSVRFWSANQPEGYGVKVVPKETIRRKLFSRFENLDALKHVTKLSAKNGFLADMLHQSFTWEQVVKECSVKE</sequence>